<dbReference type="PANTHER" id="PTHR31212:SF4">
    <property type="entry name" value="ALPHA-KETOGLUTARATE-DEPENDENT DIOXYGENASE ALKB HOMOLOG 3"/>
    <property type="match status" value="1"/>
</dbReference>
<evidence type="ECO:0000256" key="4">
    <source>
        <dbReference type="ARBA" id="ARBA00022490"/>
    </source>
</evidence>
<dbReference type="GO" id="GO:0046872">
    <property type="term" value="F:metal ion binding"/>
    <property type="evidence" value="ECO:0007669"/>
    <property type="project" value="UniProtKB-KW"/>
</dbReference>
<organism evidence="28 29">
    <name type="scientific">Mytilus edulis</name>
    <name type="common">Blue mussel</name>
    <dbReference type="NCBI Taxonomy" id="6550"/>
    <lineage>
        <taxon>Eukaryota</taxon>
        <taxon>Metazoa</taxon>
        <taxon>Spiralia</taxon>
        <taxon>Lophotrochozoa</taxon>
        <taxon>Mollusca</taxon>
        <taxon>Bivalvia</taxon>
        <taxon>Autobranchia</taxon>
        <taxon>Pteriomorphia</taxon>
        <taxon>Mytilida</taxon>
        <taxon>Mytiloidea</taxon>
        <taxon>Mytilidae</taxon>
        <taxon>Mytilinae</taxon>
        <taxon>Mytilus</taxon>
    </lineage>
</organism>
<evidence type="ECO:0000256" key="15">
    <source>
        <dbReference type="ARBA" id="ARBA00050870"/>
    </source>
</evidence>
<gene>
    <name evidence="28" type="ORF">MEDL_39919</name>
</gene>
<comment type="cofactor">
    <cofactor evidence="1">
        <name>Fe(2+)</name>
        <dbReference type="ChEBI" id="CHEBI:29033"/>
    </cofactor>
</comment>
<keyword evidence="6" id="KW-0227">DNA damage</keyword>
<dbReference type="InterPro" id="IPR005123">
    <property type="entry name" value="Oxoglu/Fe-dep_dioxygenase_dom"/>
</dbReference>
<keyword evidence="29" id="KW-1185">Reference proteome</keyword>
<accession>A0A8S3T8J9</accession>
<comment type="subcellular location">
    <subcellularLocation>
        <location evidence="3">Cytoplasm</location>
    </subcellularLocation>
    <subcellularLocation>
        <location evidence="2">Nucleus</location>
    </subcellularLocation>
</comment>
<dbReference type="AlphaFoldDB" id="A0A8S3T8J9"/>
<feature type="domain" description="Fe2OG dioxygenase" evidence="27">
    <location>
        <begin position="169"/>
        <end position="274"/>
    </location>
</feature>
<evidence type="ECO:0000256" key="7">
    <source>
        <dbReference type="ARBA" id="ARBA00022843"/>
    </source>
</evidence>
<evidence type="ECO:0000256" key="19">
    <source>
        <dbReference type="ARBA" id="ARBA00053025"/>
    </source>
</evidence>
<evidence type="ECO:0000313" key="28">
    <source>
        <dbReference type="EMBL" id="CAG2226891.1"/>
    </source>
</evidence>
<evidence type="ECO:0000256" key="1">
    <source>
        <dbReference type="ARBA" id="ARBA00001954"/>
    </source>
</evidence>
<dbReference type="Pfam" id="PF13532">
    <property type="entry name" value="2OG-FeII_Oxy_2"/>
    <property type="match status" value="1"/>
</dbReference>
<proteinExistence type="predicted"/>
<feature type="compositionally biased region" description="Basic residues" evidence="26">
    <location>
        <begin position="1"/>
        <end position="10"/>
    </location>
</feature>
<evidence type="ECO:0000259" key="27">
    <source>
        <dbReference type="PROSITE" id="PS51471"/>
    </source>
</evidence>
<dbReference type="GO" id="GO:0005654">
    <property type="term" value="C:nucleoplasm"/>
    <property type="evidence" value="ECO:0007669"/>
    <property type="project" value="TreeGrafter"/>
</dbReference>
<dbReference type="Gene3D" id="2.60.120.590">
    <property type="entry name" value="Alpha-ketoglutarate-dependent dioxygenase AlkB-like"/>
    <property type="match status" value="1"/>
</dbReference>
<keyword evidence="11" id="KW-0558">Oxidation</keyword>
<evidence type="ECO:0000256" key="6">
    <source>
        <dbReference type="ARBA" id="ARBA00022763"/>
    </source>
</evidence>
<evidence type="ECO:0000256" key="17">
    <source>
        <dbReference type="ARBA" id="ARBA00051165"/>
    </source>
</evidence>
<protein>
    <recommendedName>
        <fullName evidence="24">Alpha-ketoglutarate-dependent dioxygenase alkB homolog 3</fullName>
        <ecNumber evidence="23">1.14.11.33</ecNumber>
        <ecNumber evidence="22">1.14.11.54</ecNumber>
    </recommendedName>
    <alternativeName>
        <fullName evidence="25">Alkylated DNA repair protein alkB homolog 3</fullName>
    </alternativeName>
</protein>
<dbReference type="FunFam" id="2.60.120.590:FF:000003">
    <property type="entry name" value="alpha-ketoglutarate-dependent dioxygenase alkB homolog 3"/>
    <property type="match status" value="1"/>
</dbReference>
<sequence>MNTDRKRRSRVQGGWAAPSNVRSDRNKPQVPQAPAWTGKNVDQVQHTEKKFMFQESEEEVREKPVEKVITKAGVCDLSTEPSGVSRIRFFPNFLDPAEADTIYNDLYHEVPWRQRSDFKNGESFLQPRLTAWYGDFPYSYSGVRHEANAEWHSTLKMLKDRLEEVTGLTFNSMLANMYRDGHDSVAWHSDDERSLGPEPTIASLSFGDSRNFELRKKPSTGSDDYTYMQHAKIPLTHGSLLIMEGATQADWQHRIPREYHDRGPRINLTYRVIIPE</sequence>
<evidence type="ECO:0000256" key="24">
    <source>
        <dbReference type="ARBA" id="ARBA00071421"/>
    </source>
</evidence>
<keyword evidence="14" id="KW-0379">Hydroxylation</keyword>
<evidence type="ECO:0000256" key="14">
    <source>
        <dbReference type="ARBA" id="ARBA00023278"/>
    </source>
</evidence>
<comment type="catalytic activity">
    <reaction evidence="16">
        <text>an N(1)-methyl-2'-deoxyadenosine in single-stranded DNA + 2-oxoglutarate + O2 = a 2'-deoxyadenosine in single-stranded DNA + formaldehyde + succinate + CO2 + H(+)</text>
        <dbReference type="Rhea" id="RHEA:70447"/>
        <dbReference type="Rhea" id="RHEA-COMP:17895"/>
        <dbReference type="Rhea" id="RHEA-COMP:17896"/>
        <dbReference type="ChEBI" id="CHEBI:15378"/>
        <dbReference type="ChEBI" id="CHEBI:15379"/>
        <dbReference type="ChEBI" id="CHEBI:16526"/>
        <dbReference type="ChEBI" id="CHEBI:16810"/>
        <dbReference type="ChEBI" id="CHEBI:16842"/>
        <dbReference type="ChEBI" id="CHEBI:30031"/>
        <dbReference type="ChEBI" id="CHEBI:90615"/>
        <dbReference type="ChEBI" id="CHEBI:139096"/>
    </reaction>
    <physiologicalReaction direction="left-to-right" evidence="16">
        <dbReference type="Rhea" id="RHEA:70448"/>
    </physiologicalReaction>
</comment>
<evidence type="ECO:0000256" key="18">
    <source>
        <dbReference type="ARBA" id="ARBA00052597"/>
    </source>
</evidence>
<dbReference type="Proteomes" id="UP000683360">
    <property type="component" value="Unassembled WGS sequence"/>
</dbReference>
<evidence type="ECO:0000256" key="23">
    <source>
        <dbReference type="ARBA" id="ARBA00066725"/>
    </source>
</evidence>
<keyword evidence="12" id="KW-0234">DNA repair</keyword>
<evidence type="ECO:0000256" key="25">
    <source>
        <dbReference type="ARBA" id="ARBA00077988"/>
    </source>
</evidence>
<evidence type="ECO:0000256" key="8">
    <source>
        <dbReference type="ARBA" id="ARBA00022964"/>
    </source>
</evidence>
<dbReference type="GO" id="GO:0006307">
    <property type="term" value="P:DNA alkylation repair"/>
    <property type="evidence" value="ECO:0007669"/>
    <property type="project" value="InterPro"/>
</dbReference>
<evidence type="ECO:0000256" key="16">
    <source>
        <dbReference type="ARBA" id="ARBA00051010"/>
    </source>
</evidence>
<name>A0A8S3T8J9_MYTED</name>
<evidence type="ECO:0000313" key="29">
    <source>
        <dbReference type="Proteomes" id="UP000683360"/>
    </source>
</evidence>
<dbReference type="GO" id="GO:0005739">
    <property type="term" value="C:mitochondrion"/>
    <property type="evidence" value="ECO:0007669"/>
    <property type="project" value="TreeGrafter"/>
</dbReference>
<evidence type="ECO:0000256" key="20">
    <source>
        <dbReference type="ARBA" id="ARBA00054625"/>
    </source>
</evidence>
<evidence type="ECO:0000256" key="10">
    <source>
        <dbReference type="ARBA" id="ARBA00023004"/>
    </source>
</evidence>
<comment type="function">
    <text evidence="20">Dioxygenase that mediates demethylation of DNA and RNA containing 1-methyladenosine (m1A). Repairs alkylated DNA containing 1-methyladenosine (m1A) and 3-methylcytosine (m3C) by oxidative demethylation. Has a strong preference for single-stranded DNA. Able to process alkylated m3C within double-stranded regions via its interaction with ASCC3, which promotes DNA unwinding to generate single-stranded substrate needed for ALKBH3. Can repair exocyclic 3,N4-ethenocytosine adducs in single-stranded DNA. Also acts on RNA. Demethylates N(1)-methyladenosine (m1A) RNA, an epigenetic internal modification of messenger RNAs (mRNAs) highly enriched within 5'-untranslated regions (UTRs) and in the vicinity of start codons. Requires molecular oxygen, alpha-ketoglutarate and iron.</text>
</comment>
<keyword evidence="5" id="KW-0479">Metal-binding</keyword>
<dbReference type="EMBL" id="CAJPWZ010001945">
    <property type="protein sequence ID" value="CAG2226891.1"/>
    <property type="molecule type" value="Genomic_DNA"/>
</dbReference>
<keyword evidence="9 28" id="KW-0560">Oxidoreductase</keyword>
<evidence type="ECO:0000256" key="26">
    <source>
        <dbReference type="SAM" id="MobiDB-lite"/>
    </source>
</evidence>
<comment type="catalytic activity">
    <reaction evidence="17">
        <text>an N(3)-methyl-2'-deoxycytidine in single-stranded DNA + 2-oxoglutarate + O2 = a 2'-deoxycytidine in single-stranded DNA + formaldehyde + succinate + CO2 + H(+)</text>
        <dbReference type="Rhea" id="RHEA:70435"/>
        <dbReference type="Rhea" id="RHEA-COMP:12846"/>
        <dbReference type="Rhea" id="RHEA-COMP:17894"/>
        <dbReference type="ChEBI" id="CHEBI:15378"/>
        <dbReference type="ChEBI" id="CHEBI:15379"/>
        <dbReference type="ChEBI" id="CHEBI:16526"/>
        <dbReference type="ChEBI" id="CHEBI:16810"/>
        <dbReference type="ChEBI" id="CHEBI:16842"/>
        <dbReference type="ChEBI" id="CHEBI:30031"/>
        <dbReference type="ChEBI" id="CHEBI:85452"/>
        <dbReference type="ChEBI" id="CHEBI:139075"/>
    </reaction>
    <physiologicalReaction direction="left-to-right" evidence="17">
        <dbReference type="Rhea" id="RHEA:70436"/>
    </physiologicalReaction>
</comment>
<dbReference type="SUPFAM" id="SSF51197">
    <property type="entry name" value="Clavaminate synthase-like"/>
    <property type="match status" value="1"/>
</dbReference>
<comment type="caution">
    <text evidence="28">The sequence shown here is derived from an EMBL/GenBank/DDBJ whole genome shotgun (WGS) entry which is preliminary data.</text>
</comment>
<dbReference type="EC" id="1.14.11.33" evidence="23"/>
<dbReference type="GO" id="GO:1990930">
    <property type="term" value="F:mRNA N1-methyladenosine dioxygenase activity"/>
    <property type="evidence" value="ECO:0007669"/>
    <property type="project" value="UniProtKB-EC"/>
</dbReference>
<keyword evidence="13" id="KW-0539">Nucleus</keyword>
<keyword evidence="7" id="KW-0832">Ubl conjugation</keyword>
<dbReference type="InterPro" id="IPR027450">
    <property type="entry name" value="AlkB-like"/>
</dbReference>
<dbReference type="InterPro" id="IPR037151">
    <property type="entry name" value="AlkB-like_sf"/>
</dbReference>
<evidence type="ECO:0000256" key="2">
    <source>
        <dbReference type="ARBA" id="ARBA00004123"/>
    </source>
</evidence>
<dbReference type="GO" id="GO:0035516">
    <property type="term" value="F:broad specificity oxidative DNA demethylase activity"/>
    <property type="evidence" value="ECO:0007669"/>
    <property type="project" value="UniProtKB-EC"/>
</dbReference>
<keyword evidence="4" id="KW-0963">Cytoplasm</keyword>
<evidence type="ECO:0000256" key="13">
    <source>
        <dbReference type="ARBA" id="ARBA00023242"/>
    </source>
</evidence>
<evidence type="ECO:0000256" key="21">
    <source>
        <dbReference type="ARBA" id="ARBA00064884"/>
    </source>
</evidence>
<evidence type="ECO:0000256" key="12">
    <source>
        <dbReference type="ARBA" id="ARBA00023204"/>
    </source>
</evidence>
<reference evidence="28" key="1">
    <citation type="submission" date="2021-03" db="EMBL/GenBank/DDBJ databases">
        <authorList>
            <person name="Bekaert M."/>
        </authorList>
    </citation>
    <scope>NUCLEOTIDE SEQUENCE</scope>
</reference>
<comment type="catalytic activity">
    <reaction evidence="15">
        <text>an N(1)-methyladenosine in mRNA + 2-oxoglutarate + O2 = an adenosine in mRNA + formaldehyde + succinate + CO2</text>
        <dbReference type="Rhea" id="RHEA:49516"/>
        <dbReference type="Rhea" id="RHEA-COMP:12414"/>
        <dbReference type="Rhea" id="RHEA-COMP:12415"/>
        <dbReference type="ChEBI" id="CHEBI:15379"/>
        <dbReference type="ChEBI" id="CHEBI:16526"/>
        <dbReference type="ChEBI" id="CHEBI:16810"/>
        <dbReference type="ChEBI" id="CHEBI:16842"/>
        <dbReference type="ChEBI" id="CHEBI:30031"/>
        <dbReference type="ChEBI" id="CHEBI:74411"/>
        <dbReference type="ChEBI" id="CHEBI:74491"/>
        <dbReference type="EC" id="1.14.11.54"/>
    </reaction>
</comment>
<dbReference type="InterPro" id="IPR032854">
    <property type="entry name" value="ALKBH3"/>
</dbReference>
<keyword evidence="8" id="KW-0223">Dioxygenase</keyword>
<comment type="catalytic activity">
    <reaction evidence="19">
        <text>a methylated nucleobase within DNA + 2-oxoglutarate + O2 = a nucleobase within DNA + formaldehyde + succinate + CO2</text>
        <dbReference type="Rhea" id="RHEA:30299"/>
        <dbReference type="Rhea" id="RHEA-COMP:12192"/>
        <dbReference type="Rhea" id="RHEA-COMP:12193"/>
        <dbReference type="ChEBI" id="CHEBI:15379"/>
        <dbReference type="ChEBI" id="CHEBI:16526"/>
        <dbReference type="ChEBI" id="CHEBI:16810"/>
        <dbReference type="ChEBI" id="CHEBI:16842"/>
        <dbReference type="ChEBI" id="CHEBI:30031"/>
        <dbReference type="ChEBI" id="CHEBI:32875"/>
        <dbReference type="ChEBI" id="CHEBI:64428"/>
        <dbReference type="EC" id="1.14.11.33"/>
    </reaction>
    <physiologicalReaction direction="left-to-right" evidence="19">
        <dbReference type="Rhea" id="RHEA:30300"/>
    </physiologicalReaction>
</comment>
<keyword evidence="10" id="KW-0408">Iron</keyword>
<feature type="region of interest" description="Disordered" evidence="26">
    <location>
        <begin position="1"/>
        <end position="39"/>
    </location>
</feature>
<evidence type="ECO:0000256" key="11">
    <source>
        <dbReference type="ARBA" id="ARBA00023097"/>
    </source>
</evidence>
<evidence type="ECO:0000256" key="9">
    <source>
        <dbReference type="ARBA" id="ARBA00023002"/>
    </source>
</evidence>
<dbReference type="PROSITE" id="PS51471">
    <property type="entry name" value="FE2OG_OXY"/>
    <property type="match status" value="1"/>
</dbReference>
<dbReference type="OrthoDB" id="545910at2759"/>
<dbReference type="PANTHER" id="PTHR31212">
    <property type="entry name" value="ALPHA-KETOGLUTARATE-DEPENDENT DIOXYGENASE ALKB HOMOLOG 3"/>
    <property type="match status" value="1"/>
</dbReference>
<comment type="subunit">
    <text evidence="21">Interacts with the ASCC complex composed of ASCC1, ASCC2 and ASCC3. Interacts directly with ASCC3, and is thereby recruited to the ASCC complex. Interacts with OTUD4; the interaction is direct. Interacts with USP7 and USP9X.</text>
</comment>
<dbReference type="EC" id="1.14.11.54" evidence="22"/>
<evidence type="ECO:0000256" key="5">
    <source>
        <dbReference type="ARBA" id="ARBA00022723"/>
    </source>
</evidence>
<comment type="catalytic activity">
    <reaction evidence="18">
        <text>a 3,N(4)-etheno-2'-deoxycytidine in single-stranded DNA + 2-oxoglutarate + O2 + H2O = a 2'-deoxycytidine in single-stranded DNA + glyoxal + succinate + CO2</text>
        <dbReference type="Rhea" id="RHEA:70471"/>
        <dbReference type="Rhea" id="RHEA-COMP:12846"/>
        <dbReference type="Rhea" id="RHEA-COMP:17906"/>
        <dbReference type="ChEBI" id="CHEBI:15377"/>
        <dbReference type="ChEBI" id="CHEBI:15379"/>
        <dbReference type="ChEBI" id="CHEBI:16526"/>
        <dbReference type="ChEBI" id="CHEBI:16810"/>
        <dbReference type="ChEBI" id="CHEBI:30031"/>
        <dbReference type="ChEBI" id="CHEBI:34779"/>
        <dbReference type="ChEBI" id="CHEBI:85452"/>
        <dbReference type="ChEBI" id="CHEBI:189585"/>
    </reaction>
    <physiologicalReaction direction="left-to-right" evidence="18">
        <dbReference type="Rhea" id="RHEA:70472"/>
    </physiologicalReaction>
</comment>
<evidence type="ECO:0000256" key="3">
    <source>
        <dbReference type="ARBA" id="ARBA00004496"/>
    </source>
</evidence>
<evidence type="ECO:0000256" key="22">
    <source>
        <dbReference type="ARBA" id="ARBA00066588"/>
    </source>
</evidence>